<sequence length="49" mass="5181">MISFQAYTGKHNGCGLLGLSSKPANQGVEAGCVGLIVKTVEWRFVDANL</sequence>
<gene>
    <name evidence="1" type="ORF">LMI_1599</name>
</gene>
<dbReference type="EMBL" id="LN614830">
    <property type="protein sequence ID" value="CEG60899.1"/>
    <property type="molecule type" value="Genomic_DNA"/>
</dbReference>
<dbReference type="HOGENOM" id="CLU_3141637_0_0_6"/>
<organism evidence="1 2">
    <name type="scientific">Legionella micdadei</name>
    <name type="common">Tatlockia micdadei</name>
    <dbReference type="NCBI Taxonomy" id="451"/>
    <lineage>
        <taxon>Bacteria</taxon>
        <taxon>Pseudomonadati</taxon>
        <taxon>Pseudomonadota</taxon>
        <taxon>Gammaproteobacteria</taxon>
        <taxon>Legionellales</taxon>
        <taxon>Legionellaceae</taxon>
        <taxon>Legionella</taxon>
    </lineage>
</organism>
<accession>A0A098GEK2</accession>
<dbReference type="RefSeq" id="WP_153280298.1">
    <property type="nucleotide sequence ID" value="NZ_CP020614.1"/>
</dbReference>
<evidence type="ECO:0000313" key="2">
    <source>
        <dbReference type="Proteomes" id="UP000032414"/>
    </source>
</evidence>
<proteinExistence type="predicted"/>
<dbReference type="KEGG" id="tmc:LMI_1599"/>
<dbReference type="AlphaFoldDB" id="A0A098GEK2"/>
<name>A0A098GEK2_LEGMI</name>
<protein>
    <submittedName>
        <fullName evidence="1">Uncharacterized protein</fullName>
    </submittedName>
</protein>
<dbReference type="Proteomes" id="UP000032414">
    <property type="component" value="Chromosome I"/>
</dbReference>
<reference evidence="2" key="1">
    <citation type="submission" date="2014-09" db="EMBL/GenBank/DDBJ databases">
        <authorList>
            <person name="Gomez-Valero L."/>
        </authorList>
    </citation>
    <scope>NUCLEOTIDE SEQUENCE [LARGE SCALE GENOMIC DNA]</scope>
    <source>
        <strain evidence="2">ATCC33218</strain>
    </source>
</reference>
<evidence type="ECO:0000313" key="1">
    <source>
        <dbReference type="EMBL" id="CEG60899.1"/>
    </source>
</evidence>